<name>A0ABU9ELL0_LIMFS</name>
<keyword evidence="2" id="KW-1185">Reference proteome</keyword>
<dbReference type="RefSeq" id="WP_008055272.1">
    <property type="nucleotide sequence ID" value="NZ_JBBWYZ010000011.1"/>
</dbReference>
<evidence type="ECO:0000313" key="2">
    <source>
        <dbReference type="Proteomes" id="UP001387447"/>
    </source>
</evidence>
<comment type="caution">
    <text evidence="1">The sequence shown here is derived from an EMBL/GenBank/DDBJ whole genome shotgun (WGS) entry which is preliminary data.</text>
</comment>
<dbReference type="EMBL" id="JBBWYZ010000011">
    <property type="protein sequence ID" value="MEK9512840.1"/>
    <property type="molecule type" value="Genomic_DNA"/>
</dbReference>
<evidence type="ECO:0000313" key="1">
    <source>
        <dbReference type="EMBL" id="MEK9512840.1"/>
    </source>
</evidence>
<reference evidence="1 2" key="1">
    <citation type="journal article" date="2024" name="Front. Microbiol.">
        <title>Transcriptomic insights into the dominance of two phototrophs throughout the water column of a tropical hypersaline-alkaline crater lake (Dziani Dzaha, Mayotte).</title>
        <authorList>
            <person name="Duperron S."/>
            <person name="Halary S."/>
            <person name="Bouly J.-P."/>
            <person name="Roussel T."/>
            <person name="Hugoni M."/>
            <person name="Bruto M."/>
            <person name="Oger P."/>
            <person name="Duval C."/>
            <person name="Woo A."/>
            <person name="Jezequiel D."/>
            <person name="Ader M."/>
            <person name="Leboulanger C."/>
            <person name="Agogue H."/>
            <person name="Grossi V."/>
            <person name="Trousselier M."/>
            <person name="Bernard C."/>
        </authorList>
    </citation>
    <scope>NUCLEOTIDE SEQUENCE [LARGE SCALE GENOMIC DNA]</scope>
    <source>
        <strain evidence="1 2">PMC 851.14</strain>
    </source>
</reference>
<accession>A0ABU9ELL0</accession>
<dbReference type="Proteomes" id="UP001387447">
    <property type="component" value="Unassembled WGS sequence"/>
</dbReference>
<protein>
    <submittedName>
        <fullName evidence="1">Uncharacterized protein</fullName>
    </submittedName>
</protein>
<gene>
    <name evidence="1" type="ORF">AAEJ74_14505</name>
</gene>
<organism evidence="1 2">
    <name type="scientific">Limnospira fusiformis PMC 851.14</name>
    <dbReference type="NCBI Taxonomy" id="2219512"/>
    <lineage>
        <taxon>Bacteria</taxon>
        <taxon>Bacillati</taxon>
        <taxon>Cyanobacteriota</taxon>
        <taxon>Cyanophyceae</taxon>
        <taxon>Oscillatoriophycideae</taxon>
        <taxon>Oscillatoriales</taxon>
        <taxon>Sirenicapillariaceae</taxon>
        <taxon>Limnospira</taxon>
    </lineage>
</organism>
<proteinExistence type="predicted"/>
<sequence length="51" mass="5945">MVLNRSDLSPEPEMVEDVRREVVRLVEPIPQEQRSRLLQEILSSCSHVKES</sequence>